<keyword evidence="6 8" id="KW-0472">Membrane</keyword>
<dbReference type="Gene3D" id="2.40.170.20">
    <property type="entry name" value="TonB-dependent receptor, beta-barrel domain"/>
    <property type="match status" value="2"/>
</dbReference>
<evidence type="ECO:0000256" key="9">
    <source>
        <dbReference type="RuleBase" id="RU003357"/>
    </source>
</evidence>
<reference evidence="12 13" key="1">
    <citation type="submission" date="2019-01" db="EMBL/GenBank/DDBJ databases">
        <title>Comparative genomic analysis identifies haemin-independent Haemophilus haemolyticus: a formal re-classification of Haemophilus intermedius.</title>
        <authorList>
            <person name="Harris T.M."/>
            <person name="Price E.P."/>
            <person name="Sarovich D.S."/>
            <person name="Norskov-Lauritsen N."/>
            <person name="Beissbarth J."/>
            <person name="Chang A.B."/>
            <person name="Smith-Vaughan H.C."/>
        </authorList>
    </citation>
    <scope>NUCLEOTIDE SEQUENCE [LARGE SCALE GENOMIC DNA]</scope>
    <source>
        <strain evidence="12 13">CCUG 15949</strain>
    </source>
</reference>
<accession>A0ABY2YPM3</accession>
<keyword evidence="5 9" id="KW-0798">TonB box</keyword>
<feature type="domain" description="TonB-dependent receptor plug" evidence="11">
    <location>
        <begin position="70"/>
        <end position="176"/>
    </location>
</feature>
<organism evidence="12 13">
    <name type="scientific">Haemophilus haemolyticus</name>
    <dbReference type="NCBI Taxonomy" id="726"/>
    <lineage>
        <taxon>Bacteria</taxon>
        <taxon>Pseudomonadati</taxon>
        <taxon>Pseudomonadota</taxon>
        <taxon>Gammaproteobacteria</taxon>
        <taxon>Pasteurellales</taxon>
        <taxon>Pasteurellaceae</taxon>
        <taxon>Haemophilus</taxon>
    </lineage>
</organism>
<dbReference type="InterPro" id="IPR039426">
    <property type="entry name" value="TonB-dep_rcpt-like"/>
</dbReference>
<comment type="caution">
    <text evidence="12">The sequence shown here is derived from an EMBL/GenBank/DDBJ whole genome shotgun (WGS) entry which is preliminary data.</text>
</comment>
<feature type="domain" description="TonB-dependent receptor-like beta-barrel" evidence="10">
    <location>
        <begin position="480"/>
        <end position="971"/>
    </location>
</feature>
<comment type="similarity">
    <text evidence="8 9">Belongs to the TonB-dependent receptor family.</text>
</comment>
<evidence type="ECO:0000313" key="13">
    <source>
        <dbReference type="Proteomes" id="UP000318353"/>
    </source>
</evidence>
<dbReference type="Gene3D" id="2.170.130.10">
    <property type="entry name" value="TonB-dependent receptor, plug domain"/>
    <property type="match status" value="1"/>
</dbReference>
<evidence type="ECO:0000313" key="12">
    <source>
        <dbReference type="EMBL" id="TPH05546.1"/>
    </source>
</evidence>
<comment type="subcellular location">
    <subcellularLocation>
        <location evidence="1 8">Cell outer membrane</location>
        <topology evidence="1 8">Multi-pass membrane protein</topology>
    </subcellularLocation>
</comment>
<proteinExistence type="inferred from homology"/>
<dbReference type="InterPro" id="IPR012910">
    <property type="entry name" value="Plug_dom"/>
</dbReference>
<keyword evidence="3 8" id="KW-1134">Transmembrane beta strand</keyword>
<evidence type="ECO:0000256" key="3">
    <source>
        <dbReference type="ARBA" id="ARBA00022452"/>
    </source>
</evidence>
<dbReference type="PANTHER" id="PTHR32552:SF74">
    <property type="entry name" value="HYDROXAMATE SIDEROPHORE RECEPTOR FHUE"/>
    <property type="match status" value="1"/>
</dbReference>
<name>A0ABY2YPM3_HAEHA</name>
<dbReference type="InterPro" id="IPR036942">
    <property type="entry name" value="Beta-barrel_TonB_sf"/>
</dbReference>
<evidence type="ECO:0000256" key="2">
    <source>
        <dbReference type="ARBA" id="ARBA00022448"/>
    </source>
</evidence>
<keyword evidence="4 8" id="KW-0812">Transmembrane</keyword>
<dbReference type="InterPro" id="IPR000531">
    <property type="entry name" value="Beta-barrel_TonB"/>
</dbReference>
<evidence type="ECO:0000259" key="11">
    <source>
        <dbReference type="Pfam" id="PF07715"/>
    </source>
</evidence>
<dbReference type="PANTHER" id="PTHR32552">
    <property type="entry name" value="FERRICHROME IRON RECEPTOR-RELATED"/>
    <property type="match status" value="1"/>
</dbReference>
<dbReference type="InterPro" id="IPR037066">
    <property type="entry name" value="Plug_dom_sf"/>
</dbReference>
<evidence type="ECO:0000256" key="4">
    <source>
        <dbReference type="ARBA" id="ARBA00022692"/>
    </source>
</evidence>
<gene>
    <name evidence="12" type="ORF">EUX50_04000</name>
</gene>
<evidence type="ECO:0000259" key="10">
    <source>
        <dbReference type="Pfam" id="PF00593"/>
    </source>
</evidence>
<keyword evidence="2 8" id="KW-0813">Transport</keyword>
<evidence type="ECO:0000256" key="5">
    <source>
        <dbReference type="ARBA" id="ARBA00023077"/>
    </source>
</evidence>
<keyword evidence="13" id="KW-1185">Reference proteome</keyword>
<protein>
    <submittedName>
        <fullName evidence="12">TonB-dependent siderophore receptor</fullName>
    </submittedName>
</protein>
<dbReference type="Proteomes" id="UP000318353">
    <property type="component" value="Unassembled WGS sequence"/>
</dbReference>
<evidence type="ECO:0000256" key="1">
    <source>
        <dbReference type="ARBA" id="ARBA00004571"/>
    </source>
</evidence>
<keyword evidence="12" id="KW-0675">Receptor</keyword>
<dbReference type="RefSeq" id="WP_140586050.1">
    <property type="nucleotide sequence ID" value="NZ_SDPH01000012.1"/>
</dbReference>
<dbReference type="SUPFAM" id="SSF56935">
    <property type="entry name" value="Porins"/>
    <property type="match status" value="1"/>
</dbReference>
<dbReference type="Pfam" id="PF07715">
    <property type="entry name" value="Plug"/>
    <property type="match status" value="1"/>
</dbReference>
<sequence>MHQSRLSPPSYFHLSLLSISLFCTCQTAYTEDSLEQINVIEEADTNTTEGSRGYTIKSMKTATGLKVSGKDTPQSVSVITKKQLDDKAIHTLEEAMKNTTGVNVVRDSGLQTRFLSRGFYVDQIGEDGITTNVGGRSGYTAKIDVSPTTDLAIYDHIEVVRGATGLTQSNSEPGGTINLIRKRPTDKFQHLGEITVDHRGSTRTVLDVSGGVNQDNSIRARLVGVGEKAKSFKDNVHGKKGLIYGVADVDLGNVGVLTLGGMYQKINEVPDFSGVILPCENPQVAPFASRPACNNPVKLPRNTYLGQSWSRLKGDKYNLFANTKFVFDNDWEFSIEASYTKNNSDAKVGQFFIKDEHAAGLSGSDAQGFLTEKGEIIPFEPKDQALKKLKEYRDQATKEYEQRKADYAQNQFNQGDFNQYRNDRLAARKKGFEQCMNDFGFDFICNNNWADPGIDKDKQEYIDKKLQEAGIANDAENRFSNYLYNRAYNNKGTTNRKFTFAPIRHIKKDEQYGIKLNLTGHYNLFERDHDFYVGYAYNHENIQSDFVEIFQKRYRISTIDEVGQVHQHLAGRCVPNEQGNYYSPTDKNLPEPDWDKHDEKGDHMLYTPDCQHAYKIKVDNDGNILYELDKNGQKIPERDSNGNIKYKNGAYGNPNEIVYKMLKDPDDHVLARYNYAKYFNKNETHAVILSTRFNATERLHLLGGVQFTHFETSQRKETPVYNGEPATRYQSQSNIDKDNEHYTAKMKGHHFTPYIGITYDLTNEQSLYASYTKIFKQQDNVDITSKTVLPPLIGTNYEIGWKGSFFDNQLNSSLALFSVEQKNRTVVDFGYIPGKNGAIGSFQTIAKPIGRVVSKGFELELAGNITENWQLFAGYTYNKSKYKNAEEINNERAKGAKDPYNFSNFTPVQMFRLATSYRIPSSKWTIGAGISAQSPTSSLYGIKQAGYALFDANIQYEFNRHAKLSLIGTNLADKTYFENNYNRTRGMNNFYGRPRTVMMKFDWQF</sequence>
<evidence type="ECO:0000256" key="7">
    <source>
        <dbReference type="ARBA" id="ARBA00023237"/>
    </source>
</evidence>
<evidence type="ECO:0000256" key="8">
    <source>
        <dbReference type="PROSITE-ProRule" id="PRU01360"/>
    </source>
</evidence>
<dbReference type="PROSITE" id="PS52016">
    <property type="entry name" value="TONB_DEPENDENT_REC_3"/>
    <property type="match status" value="1"/>
</dbReference>
<keyword evidence="7 8" id="KW-0998">Cell outer membrane</keyword>
<dbReference type="EMBL" id="SDPH01000012">
    <property type="protein sequence ID" value="TPH05546.1"/>
    <property type="molecule type" value="Genomic_DNA"/>
</dbReference>
<evidence type="ECO:0000256" key="6">
    <source>
        <dbReference type="ARBA" id="ARBA00023136"/>
    </source>
</evidence>
<dbReference type="Pfam" id="PF00593">
    <property type="entry name" value="TonB_dep_Rec_b-barrel"/>
    <property type="match status" value="1"/>
</dbReference>